<evidence type="ECO:0000313" key="1">
    <source>
        <dbReference type="EMBL" id="MBC3911614.1"/>
    </source>
</evidence>
<reference evidence="1 2" key="1">
    <citation type="submission" date="2020-08" db="EMBL/GenBank/DDBJ databases">
        <title>Novel species isolated from subtropical streams in China.</title>
        <authorList>
            <person name="Lu H."/>
        </authorList>
    </citation>
    <scope>NUCLEOTIDE SEQUENCE [LARGE SCALE GENOMIC DNA]</scope>
    <source>
        <strain evidence="1 2">NL8W</strain>
    </source>
</reference>
<dbReference type="InterPro" id="IPR009678">
    <property type="entry name" value="Phage_tail_completion_R"/>
</dbReference>
<proteinExistence type="predicted"/>
<organism evidence="1 2">
    <name type="scientific">Undibacterium umbellatum</name>
    <dbReference type="NCBI Taxonomy" id="2762300"/>
    <lineage>
        <taxon>Bacteria</taxon>
        <taxon>Pseudomonadati</taxon>
        <taxon>Pseudomonadota</taxon>
        <taxon>Betaproteobacteria</taxon>
        <taxon>Burkholderiales</taxon>
        <taxon>Oxalobacteraceae</taxon>
        <taxon>Undibacterium</taxon>
    </lineage>
</organism>
<sequence>MYKPNSLRAHLTAAIADLQRNPDKLLVFADKGSLHTTRTASRSFEYAYVLNIIVTDYSGEEDALIVPLLDWLATHQADLLGNDDKAKGIRFMVDFNNHNSVDISLEIDLTERVIVKQTGTRLDITHAGEVTPTPDYTAPWWQLYNGTTLLAEWQVQPIPPV</sequence>
<accession>A0ABR6ZIS8</accession>
<comment type="caution">
    <text evidence="1">The sequence shown here is derived from an EMBL/GenBank/DDBJ whole genome shotgun (WGS) entry which is preliminary data.</text>
</comment>
<protein>
    <submittedName>
        <fullName evidence="1">Phage tail protein</fullName>
    </submittedName>
</protein>
<keyword evidence="2" id="KW-1185">Reference proteome</keyword>
<name>A0ABR6ZIS8_9BURK</name>
<dbReference type="RefSeq" id="WP_186957316.1">
    <property type="nucleotide sequence ID" value="NZ_JACOFX010000045.1"/>
</dbReference>
<dbReference type="EMBL" id="JACOFX010000045">
    <property type="protein sequence ID" value="MBC3911614.1"/>
    <property type="molecule type" value="Genomic_DNA"/>
</dbReference>
<gene>
    <name evidence="1" type="ORF">H8L47_29030</name>
</gene>
<dbReference type="Proteomes" id="UP000646911">
    <property type="component" value="Unassembled WGS sequence"/>
</dbReference>
<evidence type="ECO:0000313" key="2">
    <source>
        <dbReference type="Proteomes" id="UP000646911"/>
    </source>
</evidence>
<dbReference type="Pfam" id="PF06891">
    <property type="entry name" value="P2_Phage_GpR"/>
    <property type="match status" value="1"/>
</dbReference>